<dbReference type="Gene3D" id="3.50.4.10">
    <property type="entry name" value="Hepatocyte Growth Factor"/>
    <property type="match status" value="3"/>
</dbReference>
<reference evidence="3 4" key="1">
    <citation type="submission" date="2013-07" db="EMBL/GenBank/DDBJ databases">
        <title>Comparative Genomic and Metabolomic Analysis of Twelve Strains of Pseudoalteromonas luteoviolacea.</title>
        <authorList>
            <person name="Vynne N.G."/>
            <person name="Mansson M."/>
            <person name="Gram L."/>
        </authorList>
    </citation>
    <scope>NUCLEOTIDE SEQUENCE [LARGE SCALE GENOMIC DNA]</scope>
    <source>
        <strain evidence="3 4">S4060-1</strain>
    </source>
</reference>
<accession>A0A161Z1S3</accession>
<dbReference type="AlphaFoldDB" id="A0A161Z1S3"/>
<dbReference type="InterPro" id="IPR009091">
    <property type="entry name" value="RCC1/BLIP-II"/>
</dbReference>
<dbReference type="GO" id="GO:0005085">
    <property type="term" value="F:guanyl-nucleotide exchange factor activity"/>
    <property type="evidence" value="ECO:0007669"/>
    <property type="project" value="TreeGrafter"/>
</dbReference>
<dbReference type="InterPro" id="IPR051553">
    <property type="entry name" value="Ran_GTPase-activating"/>
</dbReference>
<feature type="signal peptide" evidence="1">
    <location>
        <begin position="1"/>
        <end position="22"/>
    </location>
</feature>
<name>A0A161Z1S3_9GAMM</name>
<comment type="caution">
    <text evidence="3">The sequence shown here is derived from an EMBL/GenBank/DDBJ whole genome shotgun (WGS) entry which is preliminary data.</text>
</comment>
<dbReference type="PROSITE" id="PS50948">
    <property type="entry name" value="PAN"/>
    <property type="match status" value="1"/>
</dbReference>
<dbReference type="RefSeq" id="WP_063379515.1">
    <property type="nucleotide sequence ID" value="NZ_AUXX01000001.1"/>
</dbReference>
<dbReference type="PROSITE" id="PS50012">
    <property type="entry name" value="RCC1_3"/>
    <property type="match status" value="2"/>
</dbReference>
<sequence length="686" mass="73182">MNSQLKFLLLLVSVILPCYTIASSMSAVEADIDRLGGEYRNFAVAQNDLNVCKAACENDGICRSWTYVDRGVQHTNGMCWLKKSENTPTPCTHCTSGYKVVTNVNVASNSMSDTEVDMDRLGREYLNFAVEQNDQSVCSAACKNDKRCRSWTYVDQGVQHTNGMCWLKSATNINRACSSCTSGYKSAPTNEHMGSEESETDRLGNEYYNVALSAGDQASVCKAMCQEDGLCGAWTYVDAGIQGPTPRCWLKSSGNTPKTCSVCTSGVKEKTLALSPVASNQQRVGNTYKILSVTSELACMQQCEDDNKCMSWNYDSTQTSNSCELNVTTNDATAGTGTSGFKVKKDTTLAAGQAHTCFVQANGTVKCWGTNTYGQLGDGTVNDSSTPVSAGSLSNASQITAGNYHSCAILADRSVQCWGRNDHKQLGNGSSTDSSTPVLTNSVANAIQLAATDNFTCAVQDSAEITLNNVESTERGVIKCWGSFPILNNRNSWVGSDPQNIVSSEFVGVKQIAVGNVFNMGHVCAAMHTGEVKCLGKTILSGSRSPKNEITTISGITNVLDLASSDVVACAIDAGSKPSENKLKCWGFIDGEQYLTPFEFTYLKGAQRVAITGENEPTSRVCAVMYDGTIKCSAYGDGDYTVSGIADAIQISNADGKSCALIANGEVKCWDDAAGSTPTTPVNVSF</sequence>
<dbReference type="PATRIC" id="fig|1365257.3.peg.53"/>
<evidence type="ECO:0000256" key="1">
    <source>
        <dbReference type="SAM" id="SignalP"/>
    </source>
</evidence>
<gene>
    <name evidence="3" type="ORF">N478_00265</name>
</gene>
<dbReference type="EMBL" id="AUXX01000001">
    <property type="protein sequence ID" value="KZN70369.1"/>
    <property type="molecule type" value="Genomic_DNA"/>
</dbReference>
<dbReference type="Pfam" id="PF14295">
    <property type="entry name" value="PAN_4"/>
    <property type="match status" value="4"/>
</dbReference>
<evidence type="ECO:0000259" key="2">
    <source>
        <dbReference type="PROSITE" id="PS50948"/>
    </source>
</evidence>
<feature type="chain" id="PRO_5007830196" description="Apple domain-containing protein" evidence="1">
    <location>
        <begin position="23"/>
        <end position="686"/>
    </location>
</feature>
<dbReference type="InterPro" id="IPR000408">
    <property type="entry name" value="Reg_chr_condens"/>
</dbReference>
<dbReference type="PANTHER" id="PTHR45982:SF1">
    <property type="entry name" value="REGULATOR OF CHROMOSOME CONDENSATION"/>
    <property type="match status" value="1"/>
</dbReference>
<evidence type="ECO:0000313" key="4">
    <source>
        <dbReference type="Proteomes" id="UP000076661"/>
    </source>
</evidence>
<organism evidence="3 4">
    <name type="scientific">Pseudoalteromonas luteoviolacea S4060-1</name>
    <dbReference type="NCBI Taxonomy" id="1365257"/>
    <lineage>
        <taxon>Bacteria</taxon>
        <taxon>Pseudomonadati</taxon>
        <taxon>Pseudomonadota</taxon>
        <taxon>Gammaproteobacteria</taxon>
        <taxon>Alteromonadales</taxon>
        <taxon>Pseudoalteromonadaceae</taxon>
        <taxon>Pseudoalteromonas</taxon>
    </lineage>
</organism>
<dbReference type="GO" id="GO:0005737">
    <property type="term" value="C:cytoplasm"/>
    <property type="evidence" value="ECO:0007669"/>
    <property type="project" value="TreeGrafter"/>
</dbReference>
<keyword evidence="1" id="KW-0732">Signal</keyword>
<protein>
    <recommendedName>
        <fullName evidence="2">Apple domain-containing protein</fullName>
    </recommendedName>
</protein>
<proteinExistence type="predicted"/>
<dbReference type="Gene3D" id="2.130.10.30">
    <property type="entry name" value="Regulator of chromosome condensation 1/beta-lactamase-inhibitor protein II"/>
    <property type="match status" value="2"/>
</dbReference>
<evidence type="ECO:0000313" key="3">
    <source>
        <dbReference type="EMBL" id="KZN70369.1"/>
    </source>
</evidence>
<dbReference type="PANTHER" id="PTHR45982">
    <property type="entry name" value="REGULATOR OF CHROMOSOME CONDENSATION"/>
    <property type="match status" value="1"/>
</dbReference>
<feature type="domain" description="Apple" evidence="2">
    <location>
        <begin position="263"/>
        <end position="357"/>
    </location>
</feature>
<dbReference type="Proteomes" id="UP000076661">
    <property type="component" value="Unassembled WGS sequence"/>
</dbReference>
<dbReference type="Pfam" id="PF00415">
    <property type="entry name" value="RCC1"/>
    <property type="match status" value="2"/>
</dbReference>
<dbReference type="SUPFAM" id="SSF50985">
    <property type="entry name" value="RCC1/BLIP-II"/>
    <property type="match status" value="1"/>
</dbReference>
<dbReference type="InterPro" id="IPR003609">
    <property type="entry name" value="Pan_app"/>
</dbReference>